<dbReference type="AlphaFoldDB" id="A0A4R1QEY3"/>
<evidence type="ECO:0000313" key="2">
    <source>
        <dbReference type="Proteomes" id="UP000295658"/>
    </source>
</evidence>
<dbReference type="EMBL" id="SLUL01000009">
    <property type="protein sequence ID" value="TCL48457.1"/>
    <property type="molecule type" value="Genomic_DNA"/>
</dbReference>
<gene>
    <name evidence="1" type="ORF">EDD69_10987</name>
</gene>
<dbReference type="Proteomes" id="UP000295658">
    <property type="component" value="Unassembled WGS sequence"/>
</dbReference>
<protein>
    <submittedName>
        <fullName evidence="1">Uncharacterized protein</fullName>
    </submittedName>
</protein>
<keyword evidence="2" id="KW-1185">Reference proteome</keyword>
<reference evidence="1 2" key="1">
    <citation type="submission" date="2019-03" db="EMBL/GenBank/DDBJ databases">
        <title>Genomic Encyclopedia of Type Strains, Phase IV (KMG-IV): sequencing the most valuable type-strain genomes for metagenomic binning, comparative biology and taxonomic classification.</title>
        <authorList>
            <person name="Goeker M."/>
        </authorList>
    </citation>
    <scope>NUCLEOTIDE SEQUENCE [LARGE SCALE GENOMIC DNA]</scope>
    <source>
        <strain evidence="1 2">DSM 24979</strain>
    </source>
</reference>
<organism evidence="1 2">
    <name type="scientific">Thermolongibacillus altinsuensis</name>
    <dbReference type="NCBI Taxonomy" id="575256"/>
    <lineage>
        <taxon>Bacteria</taxon>
        <taxon>Bacillati</taxon>
        <taxon>Bacillota</taxon>
        <taxon>Bacilli</taxon>
        <taxon>Bacillales</taxon>
        <taxon>Anoxybacillaceae</taxon>
        <taxon>Thermolongibacillus</taxon>
    </lineage>
</organism>
<accession>A0A4R1QEY3</accession>
<comment type="caution">
    <text evidence="1">The sequence shown here is derived from an EMBL/GenBank/DDBJ whole genome shotgun (WGS) entry which is preliminary data.</text>
</comment>
<evidence type="ECO:0000313" key="1">
    <source>
        <dbReference type="EMBL" id="TCL48457.1"/>
    </source>
</evidence>
<dbReference type="RefSeq" id="WP_165871767.1">
    <property type="nucleotide sequence ID" value="NZ_SLUL01000009.1"/>
</dbReference>
<proteinExistence type="predicted"/>
<sequence>METVIREKSSIRESIIESLKEVELMHKGKLPKKTWCETMKEIESERS</sequence>
<name>A0A4R1QEY3_9BACL</name>